<sequence length="78" mass="9121">MPPRDTNGPRPGSASRRIYRCMLSYENITVAGQVFYHRKPLNAIPSPSRSRSDRYRLFPYGWSFPRFDPAWDKIDTEA</sequence>
<dbReference type="AlphaFoldDB" id="A0A226X556"/>
<organism evidence="1 2">
    <name type="scientific">Caballeronia sordidicola</name>
    <name type="common">Burkholderia sordidicola</name>
    <dbReference type="NCBI Taxonomy" id="196367"/>
    <lineage>
        <taxon>Bacteria</taxon>
        <taxon>Pseudomonadati</taxon>
        <taxon>Pseudomonadota</taxon>
        <taxon>Betaproteobacteria</taxon>
        <taxon>Burkholderiales</taxon>
        <taxon>Burkholderiaceae</taxon>
        <taxon>Caballeronia</taxon>
    </lineage>
</organism>
<protein>
    <submittedName>
        <fullName evidence="1">Uncharacterized protein</fullName>
    </submittedName>
</protein>
<accession>A0A226X556</accession>
<evidence type="ECO:0000313" key="1">
    <source>
        <dbReference type="EMBL" id="OXC78269.1"/>
    </source>
</evidence>
<reference evidence="2" key="1">
    <citation type="submission" date="2017-01" db="EMBL/GenBank/DDBJ databases">
        <title>Genome Analysis of Deinococcus marmoris KOPRI26562.</title>
        <authorList>
            <person name="Kim J.H."/>
            <person name="Oh H.-M."/>
        </authorList>
    </citation>
    <scope>NUCLEOTIDE SEQUENCE [LARGE SCALE GENOMIC DNA]</scope>
    <source>
        <strain evidence="2">PAMC 26633</strain>
    </source>
</reference>
<evidence type="ECO:0000313" key="2">
    <source>
        <dbReference type="Proteomes" id="UP000214720"/>
    </source>
</evidence>
<dbReference type="Proteomes" id="UP000214720">
    <property type="component" value="Unassembled WGS sequence"/>
</dbReference>
<comment type="caution">
    <text evidence="1">The sequence shown here is derived from an EMBL/GenBank/DDBJ whole genome shotgun (WGS) entry which is preliminary data.</text>
</comment>
<gene>
    <name evidence="1" type="ORF">BSU04_12575</name>
</gene>
<proteinExistence type="predicted"/>
<dbReference type="EMBL" id="MTHB01000070">
    <property type="protein sequence ID" value="OXC78269.1"/>
    <property type="molecule type" value="Genomic_DNA"/>
</dbReference>
<name>A0A226X556_CABSO</name>